<dbReference type="GO" id="GO:0006412">
    <property type="term" value="P:translation"/>
    <property type="evidence" value="ECO:0007669"/>
    <property type="project" value="UniProtKB-UniRule"/>
</dbReference>
<dbReference type="CDD" id="cd00392">
    <property type="entry name" value="Ribosomal_L13"/>
    <property type="match status" value="1"/>
</dbReference>
<dbReference type="PANTHER" id="PTHR11545:SF2">
    <property type="entry name" value="LARGE RIBOSOMAL SUBUNIT PROTEIN UL13M"/>
    <property type="match status" value="1"/>
</dbReference>
<dbReference type="HAMAP" id="MF_01366">
    <property type="entry name" value="Ribosomal_uL13"/>
    <property type="match status" value="1"/>
</dbReference>
<dbReference type="InterPro" id="IPR005823">
    <property type="entry name" value="Ribosomal_uL13_bac-type"/>
</dbReference>
<proteinExistence type="inferred from homology"/>
<comment type="similarity">
    <text evidence="1 5">Belongs to the universal ribosomal protein uL13 family.</text>
</comment>
<gene>
    <name evidence="5 6" type="primary">rplM</name>
    <name evidence="6" type="ORF">AN618_17820</name>
</gene>
<evidence type="ECO:0000256" key="3">
    <source>
        <dbReference type="ARBA" id="ARBA00023274"/>
    </source>
</evidence>
<evidence type="ECO:0000313" key="7">
    <source>
        <dbReference type="Proteomes" id="UP000070427"/>
    </source>
</evidence>
<keyword evidence="2 5" id="KW-0689">Ribosomal protein</keyword>
<dbReference type="GO" id="GO:0017148">
    <property type="term" value="P:negative regulation of translation"/>
    <property type="evidence" value="ECO:0007669"/>
    <property type="project" value="TreeGrafter"/>
</dbReference>
<protein>
    <recommendedName>
        <fullName evidence="4 5">Large ribosomal subunit protein uL13</fullName>
    </recommendedName>
</protein>
<organism evidence="6 7">
    <name type="scientific">Fervidicola ferrireducens</name>
    <dbReference type="NCBI Taxonomy" id="520764"/>
    <lineage>
        <taxon>Bacteria</taxon>
        <taxon>Bacillati</taxon>
        <taxon>Bacillota</taxon>
        <taxon>Clostridia</taxon>
        <taxon>Thermosediminibacterales</taxon>
        <taxon>Thermosediminibacteraceae</taxon>
        <taxon>Fervidicola</taxon>
    </lineage>
</organism>
<name>A0A140L565_9FIRM</name>
<dbReference type="SUPFAM" id="SSF52161">
    <property type="entry name" value="Ribosomal protein L13"/>
    <property type="match status" value="1"/>
</dbReference>
<evidence type="ECO:0000313" key="6">
    <source>
        <dbReference type="EMBL" id="KXG75690.1"/>
    </source>
</evidence>
<dbReference type="PANTHER" id="PTHR11545">
    <property type="entry name" value="RIBOSOMAL PROTEIN L13"/>
    <property type="match status" value="1"/>
</dbReference>
<dbReference type="GO" id="GO:0003735">
    <property type="term" value="F:structural constituent of ribosome"/>
    <property type="evidence" value="ECO:0007669"/>
    <property type="project" value="InterPro"/>
</dbReference>
<dbReference type="InterPro" id="IPR005822">
    <property type="entry name" value="Ribosomal_uL13"/>
</dbReference>
<dbReference type="RefSeq" id="WP_066354011.1">
    <property type="nucleotide sequence ID" value="NZ_LOED01000024.1"/>
</dbReference>
<keyword evidence="7" id="KW-1185">Reference proteome</keyword>
<dbReference type="Proteomes" id="UP000070427">
    <property type="component" value="Unassembled WGS sequence"/>
</dbReference>
<dbReference type="GO" id="GO:0003729">
    <property type="term" value="F:mRNA binding"/>
    <property type="evidence" value="ECO:0007669"/>
    <property type="project" value="TreeGrafter"/>
</dbReference>
<dbReference type="NCBIfam" id="TIGR01066">
    <property type="entry name" value="rplM_bact"/>
    <property type="match status" value="1"/>
</dbReference>
<evidence type="ECO:0000256" key="5">
    <source>
        <dbReference type="HAMAP-Rule" id="MF_01366"/>
    </source>
</evidence>
<dbReference type="InParanoid" id="A0A140L565"/>
<evidence type="ECO:0000256" key="4">
    <source>
        <dbReference type="ARBA" id="ARBA00035201"/>
    </source>
</evidence>
<dbReference type="Gene3D" id="3.90.1180.10">
    <property type="entry name" value="Ribosomal protein L13"/>
    <property type="match status" value="1"/>
</dbReference>
<dbReference type="PIRSF" id="PIRSF002181">
    <property type="entry name" value="Ribosomal_L13"/>
    <property type="match status" value="1"/>
</dbReference>
<dbReference type="FunCoup" id="A0A140L565">
    <property type="interactions" value="423"/>
</dbReference>
<evidence type="ECO:0000256" key="2">
    <source>
        <dbReference type="ARBA" id="ARBA00022980"/>
    </source>
</evidence>
<dbReference type="AlphaFoldDB" id="A0A140L565"/>
<dbReference type="FunFam" id="3.90.1180.10:FF:000001">
    <property type="entry name" value="50S ribosomal protein L13"/>
    <property type="match status" value="1"/>
</dbReference>
<comment type="function">
    <text evidence="5">This protein is one of the early assembly proteins of the 50S ribosomal subunit, although it is not seen to bind rRNA by itself. It is important during the early stages of 50S assembly.</text>
</comment>
<dbReference type="InterPro" id="IPR036899">
    <property type="entry name" value="Ribosomal_uL13_sf"/>
</dbReference>
<evidence type="ECO:0000256" key="1">
    <source>
        <dbReference type="ARBA" id="ARBA00006227"/>
    </source>
</evidence>
<reference evidence="6 7" key="1">
    <citation type="submission" date="2015-12" db="EMBL/GenBank/DDBJ databases">
        <title>Draft genome sequnece of Fervidicola ferrireducens strain Y170.</title>
        <authorList>
            <person name="Patel B.K."/>
        </authorList>
    </citation>
    <scope>NUCLEOTIDE SEQUENCE [LARGE SCALE GENOMIC DNA]</scope>
    <source>
        <strain evidence="6 7">Y170</strain>
    </source>
</reference>
<sequence length="144" mass="16644">MSTYMAKKGEIKREWYVIDATDKPLGRLAAQVAKILKGKHKPIYTPHVDTGDHVIIVNAEKVILTGKKLDKKIYYRHSLYPGGLKAETYRHFLQRAPEKAIYKAVWGMLPHNSLGRKMIKKLRVYRGPEHPHQAQQPKELQYEG</sequence>
<dbReference type="GO" id="GO:0022625">
    <property type="term" value="C:cytosolic large ribosomal subunit"/>
    <property type="evidence" value="ECO:0007669"/>
    <property type="project" value="TreeGrafter"/>
</dbReference>
<dbReference type="OrthoDB" id="9801330at2"/>
<dbReference type="STRING" id="520764.AN618_17820"/>
<comment type="caution">
    <text evidence="6">The sequence shown here is derived from an EMBL/GenBank/DDBJ whole genome shotgun (WGS) entry which is preliminary data.</text>
</comment>
<dbReference type="PATRIC" id="fig|520764.3.peg.1917"/>
<accession>A0A140L565</accession>
<keyword evidence="3 5" id="KW-0687">Ribonucleoprotein</keyword>
<comment type="subunit">
    <text evidence="5">Part of the 50S ribosomal subunit.</text>
</comment>
<dbReference type="Pfam" id="PF00572">
    <property type="entry name" value="Ribosomal_L13"/>
    <property type="match status" value="1"/>
</dbReference>
<dbReference type="EMBL" id="LOED01000024">
    <property type="protein sequence ID" value="KXG75690.1"/>
    <property type="molecule type" value="Genomic_DNA"/>
</dbReference>